<dbReference type="InterPro" id="IPR025632">
    <property type="entry name" value="DUF4290"/>
</dbReference>
<accession>A0A9X2F3S2</accession>
<dbReference type="Proteomes" id="UP001155182">
    <property type="component" value="Unassembled WGS sequence"/>
</dbReference>
<feature type="compositionally biased region" description="Basic and acidic residues" evidence="1">
    <location>
        <begin position="197"/>
        <end position="264"/>
    </location>
</feature>
<reference evidence="2" key="1">
    <citation type="submission" date="2022-06" db="EMBL/GenBank/DDBJ databases">
        <title>Solitalea sp. MAHUQ-68 isolated from rhizospheric soil.</title>
        <authorList>
            <person name="Huq M.A."/>
        </authorList>
    </citation>
    <scope>NUCLEOTIDE SEQUENCE</scope>
    <source>
        <strain evidence="2">MAHUQ-68</strain>
    </source>
</reference>
<dbReference type="RefSeq" id="WP_252588404.1">
    <property type="nucleotide sequence ID" value="NZ_JAMWYS010000042.1"/>
</dbReference>
<dbReference type="AlphaFoldDB" id="A0A9X2F3S2"/>
<name>A0A9X2F3S2_9SPHI</name>
<feature type="region of interest" description="Disordered" evidence="1">
    <location>
        <begin position="197"/>
        <end position="277"/>
    </location>
</feature>
<dbReference type="Pfam" id="PF14123">
    <property type="entry name" value="DUF4290"/>
    <property type="match status" value="1"/>
</dbReference>
<evidence type="ECO:0000313" key="2">
    <source>
        <dbReference type="EMBL" id="MCO4293751.1"/>
    </source>
</evidence>
<keyword evidence="3" id="KW-1185">Reference proteome</keyword>
<organism evidence="2 3">
    <name type="scientific">Solitalea agri</name>
    <dbReference type="NCBI Taxonomy" id="2953739"/>
    <lineage>
        <taxon>Bacteria</taxon>
        <taxon>Pseudomonadati</taxon>
        <taxon>Bacteroidota</taxon>
        <taxon>Sphingobacteriia</taxon>
        <taxon>Sphingobacteriales</taxon>
        <taxon>Sphingobacteriaceae</taxon>
        <taxon>Solitalea</taxon>
    </lineage>
</organism>
<dbReference type="EMBL" id="JAMWYS010000042">
    <property type="protein sequence ID" value="MCO4293751.1"/>
    <property type="molecule type" value="Genomic_DNA"/>
</dbReference>
<sequence>MSKQDPTPFDYNTTRPRLLMAEYGRNVQNMINHVLTLEDKEERNKYAQAVIELMGQLNPHLRDVTDFKHKLWDHLFIISDFALEVDSPFPVPSKESIYAKPHRLKYPSNHIKYKHYGKTLEYMLDKARSLPDSDRKNQFVNSLAAFMKMSYIGWNKDTVSDETIINDLNELSNSELNSQEAAISLSKFDFRAIARQTSNRDTREAREKMSSRGDRDHKDHHRDQKDYKRSTSNYGKDRDNRGDRDNNRGGDRDNNRGGRDRDSRGGYQKPYNKRPER</sequence>
<gene>
    <name evidence="2" type="ORF">NF867_12840</name>
</gene>
<evidence type="ECO:0000256" key="1">
    <source>
        <dbReference type="SAM" id="MobiDB-lite"/>
    </source>
</evidence>
<proteinExistence type="predicted"/>
<evidence type="ECO:0000313" key="3">
    <source>
        <dbReference type="Proteomes" id="UP001155182"/>
    </source>
</evidence>
<protein>
    <submittedName>
        <fullName evidence="2">DUF4290 domain-containing protein</fullName>
    </submittedName>
</protein>
<comment type="caution">
    <text evidence="2">The sequence shown here is derived from an EMBL/GenBank/DDBJ whole genome shotgun (WGS) entry which is preliminary data.</text>
</comment>